<dbReference type="GO" id="GO:0003824">
    <property type="term" value="F:catalytic activity"/>
    <property type="evidence" value="ECO:0007669"/>
    <property type="project" value="InterPro"/>
</dbReference>
<dbReference type="SUPFAM" id="SSF50800">
    <property type="entry name" value="PK beta-barrel domain-like"/>
    <property type="match status" value="1"/>
</dbReference>
<dbReference type="Pfam" id="PF03473">
    <property type="entry name" value="MOSC"/>
    <property type="match status" value="1"/>
</dbReference>
<evidence type="ECO:0000313" key="2">
    <source>
        <dbReference type="EMBL" id="MBB2974837.1"/>
    </source>
</evidence>
<proteinExistence type="predicted"/>
<dbReference type="AlphaFoldDB" id="A0A7W4V0X8"/>
<comment type="caution">
    <text evidence="2">The sequence shown here is derived from an EMBL/GenBank/DDBJ whole genome shotgun (WGS) entry which is preliminary data.</text>
</comment>
<dbReference type="PANTHER" id="PTHR30212:SF2">
    <property type="entry name" value="PROTEIN YIIM"/>
    <property type="match status" value="1"/>
</dbReference>
<keyword evidence="3" id="KW-1185">Reference proteome</keyword>
<dbReference type="PROSITE" id="PS51340">
    <property type="entry name" value="MOSC"/>
    <property type="match status" value="1"/>
</dbReference>
<dbReference type="EMBL" id="JACHWQ010000001">
    <property type="protein sequence ID" value="MBB2974837.1"/>
    <property type="molecule type" value="Genomic_DNA"/>
</dbReference>
<name>A0A7W4V0X8_9MICO</name>
<organism evidence="2 3">
    <name type="scientific">Microbacterium endophyticum</name>
    <dbReference type="NCBI Taxonomy" id="1526412"/>
    <lineage>
        <taxon>Bacteria</taxon>
        <taxon>Bacillati</taxon>
        <taxon>Actinomycetota</taxon>
        <taxon>Actinomycetes</taxon>
        <taxon>Micrococcales</taxon>
        <taxon>Microbacteriaceae</taxon>
        <taxon>Microbacterium</taxon>
    </lineage>
</organism>
<evidence type="ECO:0000259" key="1">
    <source>
        <dbReference type="PROSITE" id="PS51340"/>
    </source>
</evidence>
<dbReference type="RefSeq" id="WP_165142291.1">
    <property type="nucleotide sequence ID" value="NZ_CP049255.1"/>
</dbReference>
<protein>
    <submittedName>
        <fullName evidence="2">MOSC domain-containing protein YiiM</fullName>
    </submittedName>
</protein>
<dbReference type="GO" id="GO:0030170">
    <property type="term" value="F:pyridoxal phosphate binding"/>
    <property type="evidence" value="ECO:0007669"/>
    <property type="project" value="InterPro"/>
</dbReference>
<dbReference type="Proteomes" id="UP000529310">
    <property type="component" value="Unassembled WGS sequence"/>
</dbReference>
<feature type="domain" description="MOSC" evidence="1">
    <location>
        <begin position="28"/>
        <end position="166"/>
    </location>
</feature>
<sequence>MASVLAVCRVFELRPDSGTNGVTAIDKRPVSGEIKIGPYGVYGDVQANRKHHGGLDKAVYAYSQDDADFWSTELDRDIVPGLFGENLRIEGYDVNDARIGERWQIGERLVLEVTMPREPCQTFARRMGGTTARGWVKRFAEERRLGTYLRVVRSGSVAAGDALDIVPAAAGAPTVREIFRMS</sequence>
<dbReference type="Gene3D" id="2.40.33.20">
    <property type="entry name" value="PK beta-barrel domain-like"/>
    <property type="match status" value="1"/>
</dbReference>
<evidence type="ECO:0000313" key="3">
    <source>
        <dbReference type="Proteomes" id="UP000529310"/>
    </source>
</evidence>
<gene>
    <name evidence="2" type="ORF">FHX49_000378</name>
</gene>
<dbReference type="PANTHER" id="PTHR30212">
    <property type="entry name" value="PROTEIN YIIM"/>
    <property type="match status" value="1"/>
</dbReference>
<dbReference type="InterPro" id="IPR005302">
    <property type="entry name" value="MoCF_Sase_C"/>
</dbReference>
<dbReference type="GO" id="GO:0030151">
    <property type="term" value="F:molybdenum ion binding"/>
    <property type="evidence" value="ECO:0007669"/>
    <property type="project" value="InterPro"/>
</dbReference>
<reference evidence="2 3" key="1">
    <citation type="submission" date="2020-08" db="EMBL/GenBank/DDBJ databases">
        <title>Sequencing the genomes of 1000 actinobacteria strains.</title>
        <authorList>
            <person name="Klenk H.-P."/>
        </authorList>
    </citation>
    <scope>NUCLEOTIDE SEQUENCE [LARGE SCALE GENOMIC DNA]</scope>
    <source>
        <strain evidence="2 3">DSM 27099</strain>
    </source>
</reference>
<dbReference type="InterPro" id="IPR052353">
    <property type="entry name" value="Benzoxazolinone_Detox_Enz"/>
</dbReference>
<dbReference type="InterPro" id="IPR011037">
    <property type="entry name" value="Pyrv_Knase-like_insert_dom_sf"/>
</dbReference>
<accession>A0A7W4V0X8</accession>